<dbReference type="Proteomes" id="UP000668403">
    <property type="component" value="Unassembled WGS sequence"/>
</dbReference>
<dbReference type="Gene3D" id="3.30.950.30">
    <property type="entry name" value="Schlafen, AAA domain"/>
    <property type="match status" value="1"/>
</dbReference>
<evidence type="ECO:0000313" key="2">
    <source>
        <dbReference type="Proteomes" id="UP000668403"/>
    </source>
</evidence>
<sequence>MVNPKESAPQNAGVDVYVIAYDAEGNEMRLLPFEVTDEIMDRSRSFGIDKGTWTIERIKHGPLVAAESQLRLANVGSLGRAINDNGYGTQLIVDRTSPPIDEDIYDIEKRYDVDIKDESIVAVIKQRYPTQPEKSPQQIAAGLEGIAAAYDCHITEVEFLLPGGDKPEDRLALWDGDDEWVERFRKETIETLAVTAHDVVIYLATDPANTMATLMEGAAAIADFVKATQDGPPDATDVLNLLRGGHFKVLIGEEESHYLEVKTQMHPISAPGDTGKQAKVELAQDVARFANGDVDAILIIGYREASGGGNMIGSLTPVVDAVFNIPQIQNLLDARIMPPVDGLVIEKFPVTDTDSVLAIFVPKQPSEMQPYLVHGAIVEGKTEGAFFSIVRRRGEGSITTSPQQIHAYIVAGKRYLRGHDLRT</sequence>
<gene>
    <name evidence="1" type="ORF">J4H85_11895</name>
</gene>
<dbReference type="EMBL" id="JAGFBF010000005">
    <property type="protein sequence ID" value="MBO2990697.1"/>
    <property type="molecule type" value="Genomic_DNA"/>
</dbReference>
<protein>
    <submittedName>
        <fullName evidence="1">Uncharacterized protein</fullName>
    </submittedName>
</protein>
<organism evidence="1 2">
    <name type="scientific">Leucobacter tardus</name>
    <dbReference type="NCBI Taxonomy" id="501483"/>
    <lineage>
        <taxon>Bacteria</taxon>
        <taxon>Bacillati</taxon>
        <taxon>Actinomycetota</taxon>
        <taxon>Actinomycetes</taxon>
        <taxon>Micrococcales</taxon>
        <taxon>Microbacteriaceae</taxon>
        <taxon>Leucobacter</taxon>
    </lineage>
</organism>
<evidence type="ECO:0000313" key="1">
    <source>
        <dbReference type="EMBL" id="MBO2990697.1"/>
    </source>
</evidence>
<dbReference type="AlphaFoldDB" id="A0A939QF55"/>
<keyword evidence="2" id="KW-1185">Reference proteome</keyword>
<reference evidence="1" key="1">
    <citation type="submission" date="2021-03" db="EMBL/GenBank/DDBJ databases">
        <title>Leucobacter chromiisoli sp. nov., isolated from chromium-containing soil of chemical plant.</title>
        <authorList>
            <person name="Xu Z."/>
        </authorList>
    </citation>
    <scope>NUCLEOTIDE SEQUENCE</scope>
    <source>
        <strain evidence="1">K 70/01</strain>
    </source>
</reference>
<accession>A0A939QF55</accession>
<comment type="caution">
    <text evidence="1">The sequence shown here is derived from an EMBL/GenBank/DDBJ whole genome shotgun (WGS) entry which is preliminary data.</text>
</comment>
<dbReference type="RefSeq" id="WP_208239892.1">
    <property type="nucleotide sequence ID" value="NZ_BAAAQU010000002.1"/>
</dbReference>
<name>A0A939QF55_9MICO</name>
<dbReference type="InterPro" id="IPR038461">
    <property type="entry name" value="Schlafen_AlbA_2_dom_sf"/>
</dbReference>
<proteinExistence type="predicted"/>